<feature type="domain" description="PHD-type" evidence="12">
    <location>
        <begin position="1038"/>
        <end position="1085"/>
    </location>
</feature>
<dbReference type="Pfam" id="PF01426">
    <property type="entry name" value="BAH"/>
    <property type="match status" value="1"/>
</dbReference>
<evidence type="ECO:0000259" key="13">
    <source>
        <dbReference type="PROSITE" id="PS50280"/>
    </source>
</evidence>
<dbReference type="PROSITE" id="PS51038">
    <property type="entry name" value="BAH"/>
    <property type="match status" value="1"/>
</dbReference>
<evidence type="ECO:0000256" key="11">
    <source>
        <dbReference type="SAM" id="MobiDB-lite"/>
    </source>
</evidence>
<dbReference type="Gene3D" id="2.30.30.490">
    <property type="match status" value="1"/>
</dbReference>
<dbReference type="PROSITE" id="PS51215">
    <property type="entry name" value="AWS"/>
    <property type="match status" value="1"/>
</dbReference>
<reference evidence="16" key="1">
    <citation type="submission" date="2020-10" db="EMBL/GenBank/DDBJ databases">
        <authorList>
            <person name="Kikuchi T."/>
        </authorList>
    </citation>
    <scope>NUCLEOTIDE SEQUENCE</scope>
    <source>
        <strain evidence="16">NKZ352</strain>
    </source>
</reference>
<feature type="compositionally biased region" description="Low complexity" evidence="11">
    <location>
        <begin position="1324"/>
        <end position="1334"/>
    </location>
</feature>
<accession>A0A8S1HNS2</accession>
<dbReference type="InterPro" id="IPR019787">
    <property type="entry name" value="Znf_PHD-finger"/>
</dbReference>
<feature type="region of interest" description="Disordered" evidence="11">
    <location>
        <begin position="196"/>
        <end position="218"/>
    </location>
</feature>
<feature type="region of interest" description="Disordered" evidence="11">
    <location>
        <begin position="390"/>
        <end position="453"/>
    </location>
</feature>
<evidence type="ECO:0000256" key="9">
    <source>
        <dbReference type="ARBA" id="ARBA00023242"/>
    </source>
</evidence>
<feature type="region of interest" description="Disordered" evidence="11">
    <location>
        <begin position="541"/>
        <end position="611"/>
    </location>
</feature>
<evidence type="ECO:0000256" key="2">
    <source>
        <dbReference type="ARBA" id="ARBA00022603"/>
    </source>
</evidence>
<evidence type="ECO:0000256" key="7">
    <source>
        <dbReference type="ARBA" id="ARBA00022833"/>
    </source>
</evidence>
<dbReference type="PROSITE" id="PS50280">
    <property type="entry name" value="SET"/>
    <property type="match status" value="1"/>
</dbReference>
<feature type="compositionally biased region" description="Low complexity" evidence="11">
    <location>
        <begin position="981"/>
        <end position="993"/>
    </location>
</feature>
<evidence type="ECO:0000313" key="16">
    <source>
        <dbReference type="EMBL" id="CAD6194770.1"/>
    </source>
</evidence>
<dbReference type="PROSITE" id="PS50016">
    <property type="entry name" value="ZF_PHD_2"/>
    <property type="match status" value="1"/>
</dbReference>
<dbReference type="SMART" id="SM00249">
    <property type="entry name" value="PHD"/>
    <property type="match status" value="1"/>
</dbReference>
<evidence type="ECO:0000259" key="12">
    <source>
        <dbReference type="PROSITE" id="PS50016"/>
    </source>
</evidence>
<dbReference type="InterPro" id="IPR001214">
    <property type="entry name" value="SET_dom"/>
</dbReference>
<evidence type="ECO:0000256" key="4">
    <source>
        <dbReference type="ARBA" id="ARBA00022691"/>
    </source>
</evidence>
<dbReference type="GO" id="GO:0032259">
    <property type="term" value="P:methylation"/>
    <property type="evidence" value="ECO:0007669"/>
    <property type="project" value="UniProtKB-KW"/>
</dbReference>
<feature type="domain" description="BAH" evidence="14">
    <location>
        <begin position="1167"/>
        <end position="1288"/>
    </location>
</feature>
<feature type="region of interest" description="Disordered" evidence="11">
    <location>
        <begin position="310"/>
        <end position="374"/>
    </location>
</feature>
<feature type="region of interest" description="Disordered" evidence="11">
    <location>
        <begin position="112"/>
        <end position="147"/>
    </location>
</feature>
<dbReference type="SMART" id="SM00317">
    <property type="entry name" value="SET"/>
    <property type="match status" value="1"/>
</dbReference>
<dbReference type="GO" id="GO:0008270">
    <property type="term" value="F:zinc ion binding"/>
    <property type="evidence" value="ECO:0007669"/>
    <property type="project" value="UniProtKB-KW"/>
</dbReference>
<evidence type="ECO:0000256" key="5">
    <source>
        <dbReference type="ARBA" id="ARBA00022723"/>
    </source>
</evidence>
<evidence type="ECO:0000256" key="1">
    <source>
        <dbReference type="ARBA" id="ARBA00004123"/>
    </source>
</evidence>
<keyword evidence="9" id="KW-0539">Nucleus</keyword>
<feature type="region of interest" description="Disordered" evidence="11">
    <location>
        <begin position="968"/>
        <end position="993"/>
    </location>
</feature>
<keyword evidence="3" id="KW-0808">Transferase</keyword>
<dbReference type="InterPro" id="IPR043151">
    <property type="entry name" value="BAH_sf"/>
</dbReference>
<feature type="compositionally biased region" description="Acidic residues" evidence="11">
    <location>
        <begin position="440"/>
        <end position="452"/>
    </location>
</feature>
<proteinExistence type="predicted"/>
<dbReference type="GO" id="GO:0003682">
    <property type="term" value="F:chromatin binding"/>
    <property type="evidence" value="ECO:0007669"/>
    <property type="project" value="InterPro"/>
</dbReference>
<dbReference type="Pfam" id="PF00856">
    <property type="entry name" value="SET"/>
    <property type="match status" value="1"/>
</dbReference>
<dbReference type="InterPro" id="IPR013083">
    <property type="entry name" value="Znf_RING/FYVE/PHD"/>
</dbReference>
<keyword evidence="7" id="KW-0862">Zinc</keyword>
<dbReference type="GO" id="GO:0005654">
    <property type="term" value="C:nucleoplasm"/>
    <property type="evidence" value="ECO:0007669"/>
    <property type="project" value="TreeGrafter"/>
</dbReference>
<dbReference type="OrthoDB" id="422362at2759"/>
<organism evidence="16 17">
    <name type="scientific">Caenorhabditis auriculariae</name>
    <dbReference type="NCBI Taxonomy" id="2777116"/>
    <lineage>
        <taxon>Eukaryota</taxon>
        <taxon>Metazoa</taxon>
        <taxon>Ecdysozoa</taxon>
        <taxon>Nematoda</taxon>
        <taxon>Chromadorea</taxon>
        <taxon>Rhabditida</taxon>
        <taxon>Rhabditina</taxon>
        <taxon>Rhabditomorpha</taxon>
        <taxon>Rhabditoidea</taxon>
        <taxon>Rhabditidae</taxon>
        <taxon>Peloderinae</taxon>
        <taxon>Caenorhabditis</taxon>
    </lineage>
</organism>
<sequence length="1369" mass="152415">MGLEAVPCLFTRPEEPARGKQCFGYLIREKPADVSETPSTSGTPSYRILPSTSKPLMVGGDTSAPKVLLPAGKMKLSAAEANGVAMSAAPSQWPNGVVPKIISINGQIASNGPNISSPTPSQPRSASVCSSSSVNETSPMSPSPMVLHRQERRNGPSMTMPNFGSCIPPPGTTWVVSTAPGSSGMTSNGHFLMSDSSTTPDSGIQSVPTSPPNSNTSIVGMETCYSVCEEKEFEDYADMPRLLPADQEDEEEQSATVPPPLLLSREDGASHGSECETAAAPSISISPSMPSDEIVNRLLALDPEKASAIAALIKKKTQRKRRSGTNEKNDDSPPRSSPKAKKARTQPPSLRKNTKSSATTDQEDVVVLQETSDQTADLQNTLVVLLSDDVSPAEDEKPSCSTANVEPLFEEPVVEEIEEETKQERNRKRKSSKPIQESQKDDEEIEEEENEEQVAVQYRLAVQKSLENALMREVELCITDMQALNLGPITKNPRDKKTSWLYQLDQLKKRWAKVKHSGGGGKLREEKQRIEKLQQDLAAEKEVSGDVKCRKSKKPTRKVEKKPMKPAKKEPPKTTKRGRILVKPSMTSASPSSTHSGDFSAEFHGPVKNPTDEFEEIPRSVACDETEVPQGWEAPSLQCGCTRGACTSDAECVNRALRIRCSSNCSVQLCANKKFWREDTSRLMVSYNAANQRVLRTRHSRHAGEFLCEFVGEVITYAEARRRAAAFADDEHTSRILCLNSRLFIDASHKSSISRYIRHSCRPNSRLEVWASNGRYRAGIFSLFEIASGSEITIDKNNLLVAPVNCSCESGICCRRISAARYPMVAADENDMSRQEERVARQRKVLLMRNRRRVVEGAQRTGLPASWACPVTGLNNGELPALRKLFDAVAYRIRRVDGSFPFHAIKGYNALRKFLSNIPVSPTDALETYDNLMRAWLDAVDDDDVETSFVALRSKVIEVELPAAQSDAVAADAHNKKTPSKRPSLTSSTTTSLVPAPGSVRVISKQTDLAYLHSDHPVGSYDPDEVWPREKAEVADNAVRCICGSLEEDGDMLQCDTCHFWLHIDCVGGEVNLEDDYTCQFCNNSIPVGGPSTDVRLRVQPTVRFDQCVYYRALMNRRPLQVRLNETVFVKKVLDDEHKKILRKLVEISDHKKKKGGDVKREETKCKAIPKAEDSPLPRETFNREDLRIFRVERIFTAPGNNRFVFGFYYAWPHETFCDSQRFFHPNEVFATPLYDTLPLDAVVGRCVVLEPSAYCSGRPIVPLFKEEDVYICEYQIDRSQRSFEKIPSKNRYPINTQPYVFEKFDRPRALKRDFTPFVVTDRSVTSSSGRSSTKLNISPNVDSRRFDRNKKNAIRNLGNIIEKLKTNP</sequence>
<dbReference type="Proteomes" id="UP000835052">
    <property type="component" value="Unassembled WGS sequence"/>
</dbReference>
<protein>
    <recommendedName>
        <fullName evidence="18">SET domain-containing protein</fullName>
    </recommendedName>
</protein>
<dbReference type="InterPro" id="IPR046341">
    <property type="entry name" value="SET_dom_sf"/>
</dbReference>
<dbReference type="SMART" id="SM00570">
    <property type="entry name" value="AWS"/>
    <property type="match status" value="1"/>
</dbReference>
<feature type="compositionally biased region" description="Acidic residues" evidence="11">
    <location>
        <begin position="408"/>
        <end position="421"/>
    </location>
</feature>
<gene>
    <name evidence="16" type="ORF">CAUJ_LOCUS10689</name>
</gene>
<dbReference type="InterPro" id="IPR019786">
    <property type="entry name" value="Zinc_finger_PHD-type_CS"/>
</dbReference>
<dbReference type="InterPro" id="IPR006560">
    <property type="entry name" value="AWS_dom"/>
</dbReference>
<comment type="caution">
    <text evidence="16">The sequence shown here is derived from an EMBL/GenBank/DDBJ whole genome shotgun (WGS) entry which is preliminary data.</text>
</comment>
<keyword evidence="6 10" id="KW-0863">Zinc-finger</keyword>
<feature type="compositionally biased region" description="Low complexity" evidence="11">
    <location>
        <begin position="584"/>
        <end position="596"/>
    </location>
</feature>
<evidence type="ECO:0000256" key="6">
    <source>
        <dbReference type="ARBA" id="ARBA00022771"/>
    </source>
</evidence>
<keyword evidence="8" id="KW-0156">Chromatin regulator</keyword>
<dbReference type="Pfam" id="PF00628">
    <property type="entry name" value="PHD"/>
    <property type="match status" value="1"/>
</dbReference>
<dbReference type="SUPFAM" id="SSF57903">
    <property type="entry name" value="FYVE/PHD zinc finger"/>
    <property type="match status" value="1"/>
</dbReference>
<dbReference type="Gene3D" id="2.170.270.10">
    <property type="entry name" value="SET domain"/>
    <property type="match status" value="1"/>
</dbReference>
<evidence type="ECO:0000256" key="8">
    <source>
        <dbReference type="ARBA" id="ARBA00022853"/>
    </source>
</evidence>
<feature type="compositionally biased region" description="Polar residues" evidence="11">
    <location>
        <begin position="196"/>
        <end position="207"/>
    </location>
</feature>
<feature type="domain" description="SET" evidence="13">
    <location>
        <begin position="678"/>
        <end position="797"/>
    </location>
</feature>
<dbReference type="EMBL" id="CAJGYM010000047">
    <property type="protein sequence ID" value="CAD6194770.1"/>
    <property type="molecule type" value="Genomic_DNA"/>
</dbReference>
<feature type="region of interest" description="Disordered" evidence="11">
    <location>
        <begin position="245"/>
        <end position="289"/>
    </location>
</feature>
<comment type="subcellular location">
    <subcellularLocation>
        <location evidence="1">Nucleus</location>
    </subcellularLocation>
</comment>
<feature type="compositionally biased region" description="Low complexity" evidence="11">
    <location>
        <begin position="278"/>
        <end position="289"/>
    </location>
</feature>
<dbReference type="InterPro" id="IPR001965">
    <property type="entry name" value="Znf_PHD"/>
</dbReference>
<evidence type="ECO:0008006" key="18">
    <source>
        <dbReference type="Google" id="ProtNLM"/>
    </source>
</evidence>
<evidence type="ECO:0000256" key="3">
    <source>
        <dbReference type="ARBA" id="ARBA00022679"/>
    </source>
</evidence>
<dbReference type="GO" id="GO:0006355">
    <property type="term" value="P:regulation of DNA-templated transcription"/>
    <property type="evidence" value="ECO:0007669"/>
    <property type="project" value="TreeGrafter"/>
</dbReference>
<keyword evidence="5" id="KW-0479">Metal-binding</keyword>
<feature type="compositionally biased region" description="Low complexity" evidence="11">
    <location>
        <begin position="122"/>
        <end position="138"/>
    </location>
</feature>
<feature type="region of interest" description="Disordered" evidence="11">
    <location>
        <begin position="1324"/>
        <end position="1343"/>
    </location>
</feature>
<evidence type="ECO:0000256" key="10">
    <source>
        <dbReference type="PROSITE-ProRule" id="PRU00146"/>
    </source>
</evidence>
<evidence type="ECO:0000313" key="17">
    <source>
        <dbReference type="Proteomes" id="UP000835052"/>
    </source>
</evidence>
<feature type="region of interest" description="Disordered" evidence="11">
    <location>
        <begin position="33"/>
        <end position="54"/>
    </location>
</feature>
<dbReference type="SMART" id="SM00439">
    <property type="entry name" value="BAH"/>
    <property type="match status" value="1"/>
</dbReference>
<name>A0A8S1HNS2_9PELO</name>
<dbReference type="PROSITE" id="PS01359">
    <property type="entry name" value="ZF_PHD_1"/>
    <property type="match status" value="1"/>
</dbReference>
<dbReference type="SUPFAM" id="SSF82199">
    <property type="entry name" value="SET domain"/>
    <property type="match status" value="1"/>
</dbReference>
<feature type="compositionally biased region" description="Basic residues" evidence="11">
    <location>
        <begin position="313"/>
        <end position="323"/>
    </location>
</feature>
<dbReference type="Gene3D" id="3.30.40.10">
    <property type="entry name" value="Zinc/RING finger domain, C3HC4 (zinc finger)"/>
    <property type="match status" value="1"/>
</dbReference>
<dbReference type="PANTHER" id="PTHR46147">
    <property type="entry name" value="HISTONE-LYSINE N-METHYLTRANSFERASE ASH1"/>
    <property type="match status" value="1"/>
</dbReference>
<feature type="compositionally biased region" description="Polar residues" evidence="11">
    <location>
        <begin position="36"/>
        <end position="54"/>
    </location>
</feature>
<feature type="domain" description="AWS" evidence="15">
    <location>
        <begin position="634"/>
        <end position="679"/>
    </location>
</feature>
<keyword evidence="2" id="KW-0489">Methyltransferase</keyword>
<evidence type="ECO:0000259" key="15">
    <source>
        <dbReference type="PROSITE" id="PS51215"/>
    </source>
</evidence>
<dbReference type="GO" id="GO:0042800">
    <property type="term" value="F:histone H3K4 methyltransferase activity"/>
    <property type="evidence" value="ECO:0007669"/>
    <property type="project" value="TreeGrafter"/>
</dbReference>
<keyword evidence="17" id="KW-1185">Reference proteome</keyword>
<feature type="compositionally biased region" description="Basic and acidic residues" evidence="11">
    <location>
        <begin position="324"/>
        <end position="333"/>
    </location>
</feature>
<evidence type="ECO:0000259" key="14">
    <source>
        <dbReference type="PROSITE" id="PS51038"/>
    </source>
</evidence>
<dbReference type="PANTHER" id="PTHR46147:SF3">
    <property type="entry name" value="HISTONE-LYSINE N-METHYLTRANSFERASE ASH1"/>
    <property type="match status" value="1"/>
</dbReference>
<dbReference type="InterPro" id="IPR011011">
    <property type="entry name" value="Znf_FYVE_PHD"/>
</dbReference>
<dbReference type="InterPro" id="IPR001025">
    <property type="entry name" value="BAH_dom"/>
</dbReference>
<feature type="compositionally biased region" description="Basic and acidic residues" evidence="11">
    <location>
        <begin position="557"/>
        <end position="573"/>
    </location>
</feature>
<keyword evidence="4" id="KW-0949">S-adenosyl-L-methionine</keyword>